<dbReference type="Pfam" id="PF01734">
    <property type="entry name" value="Patatin"/>
    <property type="match status" value="1"/>
</dbReference>
<evidence type="ECO:0000256" key="2">
    <source>
        <dbReference type="ARBA" id="ARBA00023043"/>
    </source>
</evidence>
<keyword evidence="9" id="KW-1185">Reference proteome</keyword>
<feature type="short sequence motif" description="GXGXXG" evidence="6">
    <location>
        <begin position="25"/>
        <end position="30"/>
    </location>
</feature>
<feature type="repeat" description="ANK" evidence="5">
    <location>
        <begin position="1413"/>
        <end position="1445"/>
    </location>
</feature>
<sequence length="1870" mass="208680">MTLAMEYGSGKAAPTDDLHLLCLDGGGIRGLSSLFILRSIMQGINQDTPPKPCEYFDMIGGTSTGGLIAIMLGRLEMSVDECIQAYSTMSREVFKTKWYKTRMGPFGEVQSRFDTQRLEQEIRKIVKAKTGQENALLKVDGKAKCKVFVTATRQRTGRITLLTSYPSIRWGTLRPHTTIWEAARATSAASTFFEPITIGPQEQTFVDGATGANNPINHLWHEAAETWPGERVYERFKCVVSIGTGEPGVMPFGHTLFAIADTLKRMATETENTAEDFAESYARNTEADSYFRFNVTHGLEDVGLEEADKETQIADVTGDYISGFGTLKRLKNCIAKLADRETVNTPAETMTFESQQDGPLERQSAPERFRDLFSPISLRANVLPENDQSYIASQGDLYLVNRRKNTIMSKAASSVENRHSQIQYFVEGTSQNARKHLSKGFENVLPSQPSQTLDKEQPRITRNRSQYVNVQDPGADYMHRDFENSTVRNIEIWQVHNAMQTHTTESEKSVLLETLRPDGLGELSVGKHLREAPKTCRWLALRTEYQDWLKSSKPSLLWIEGPIGCGKTVLVNFLTKELKSSRLIAPSSVVVPFFCSGGDEATQSSTSIIRVILYYLVRSTPAHRIPRRSIPRSMDFTALFGVYKEFARVSEPFQFYFLLDAYDECNTTSQEDFLDFLEEVGTASAMDSNVCFKTLVSSRKGRRLKLLASEIQITKLEIDRHDSEHDVALYIRAKLQSLLGQDSSKTNDLQQVFERKAEGKFQWAALMFKHLGTHLTADFQTALEDYPPGLTEMYRKMLAKIPSRHKQVARDMLQWIMVALRPLRLQELSLAISIREGDTNEASLHRREFSQDDVREVLGAFAKVEDGLVSMDHQSAREFFLRDSKGREFLRGSRPPDAGQEADTNIGIPIELQTKAAETCIRYLLFNDFKLFPIDVLRDEPQVLDTLLMKHRFLQYSSSSAATHFKESRESLQVRNLFLQLLEAESTQPALWLRVYFFSVRTPENTRGWTALHMCAYFDLKHMIEVVLSSEWSLAAPEIRRTRINVLDSTGLTPLHLATKRGNKDIVGVLLQNGADVNLQSQDRKTALHLAMRIEKAAFPRSLEIRDIVPESENKNLTSPSIEPVIRETEEIVTLLLDKGADVKAVDDDGWSSVHCAAASSNRKLLQQLLEKGVDIEAKAGNESRPLHIAAQSGSEAVVRLLLEKSADIEAEEEEHWRPLHNAVKSSSEAVVELLLEKGADIEAEEEDHWRPLHIAAHNGSEAVVKLLLEKGAQINVQERKQWNPLHFAAQNGSEAVVKLLLEKGADIEAEQEDHWRPLHIAAESSSEAVVKLLLEKGADIEAEEEDHQRPLHIAAYNGSEAVVKLLLEKGADIEAKTKNHSRPLHVAAYNGSEAVVKLLLEKGADIEAEEEDHRRPLHIAAYNGSEAVVRLLLEKGADIEAKTKNHSRPLHGAAYNGSEAVVKLLLEKGADIEAEEEDHQRPLHIAAYNGSKQEAVVRLLLEKGADIEAETKNHARPLHVAAYNGSEAVVKLLLEKGADIEAEEEDHWRPLHIAAHNGSEAVVKLLLEKGADIKAQEQNQRNPLHIAAEKGSEAVVKLLLEKGADIEAQEGKQWRPLHIAAQSGSEAVVKLLLEKGADIEAEQEDQRRPLHIAAYNGSEAVVKLLLEKGADIEAEQEDHRRPLHIAAYNGSEAVVKLLLEKGADIEAETNNQVRPLHIAAYNGSEAVLMLLLEKGADIEAETNNQVRPLNIAAQSGSEASVKLLLEKGADIEAEEEDHQRPLHIAAYNGSEAVVKLLLEKGADIEAETNDQERPLHIAAYNGSEAVVKLLLEKGADIEAEEEDHQRPLHIAAYNGSEAVVKLLLEKVLR</sequence>
<dbReference type="SUPFAM" id="SSF52151">
    <property type="entry name" value="FabD/lysophospholipase-like"/>
    <property type="match status" value="1"/>
</dbReference>
<dbReference type="SUPFAM" id="SSF48403">
    <property type="entry name" value="Ankyrin repeat"/>
    <property type="match status" value="3"/>
</dbReference>
<feature type="repeat" description="ANK" evidence="5">
    <location>
        <begin position="1479"/>
        <end position="1513"/>
    </location>
</feature>
<reference evidence="8 9" key="1">
    <citation type="submission" date="2024-09" db="EMBL/GenBank/DDBJ databases">
        <title>Rethinking Asexuality: The Enigmatic Case of Functional Sexual Genes in Lepraria (Stereocaulaceae).</title>
        <authorList>
            <person name="Doellman M."/>
            <person name="Sun Y."/>
            <person name="Barcenas-Pena A."/>
            <person name="Lumbsch H.T."/>
            <person name="Grewe F."/>
        </authorList>
    </citation>
    <scope>NUCLEOTIDE SEQUENCE [LARGE SCALE GENOMIC DNA]</scope>
    <source>
        <strain evidence="8 9">Mercado 3170</strain>
    </source>
</reference>
<feature type="domain" description="PNPLA" evidence="7">
    <location>
        <begin position="21"/>
        <end position="220"/>
    </location>
</feature>
<evidence type="ECO:0000256" key="3">
    <source>
        <dbReference type="ARBA" id="ARBA00023098"/>
    </source>
</evidence>
<feature type="repeat" description="ANK" evidence="5">
    <location>
        <begin position="1778"/>
        <end position="1810"/>
    </location>
</feature>
<comment type="caution">
    <text evidence="8">The sequence shown here is derived from an EMBL/GenBank/DDBJ whole genome shotgun (WGS) entry which is preliminary data.</text>
</comment>
<dbReference type="InterPro" id="IPR016035">
    <property type="entry name" value="Acyl_Trfase/lysoPLipase"/>
</dbReference>
<feature type="repeat" description="ANK" evidence="5">
    <location>
        <begin position="1248"/>
        <end position="1280"/>
    </location>
</feature>
<evidence type="ECO:0000256" key="6">
    <source>
        <dbReference type="PROSITE-ProRule" id="PRU01161"/>
    </source>
</evidence>
<dbReference type="InterPro" id="IPR027417">
    <property type="entry name" value="P-loop_NTPase"/>
</dbReference>
<feature type="repeat" description="ANK" evidence="5">
    <location>
        <begin position="1380"/>
        <end position="1412"/>
    </location>
</feature>
<dbReference type="Pfam" id="PF13637">
    <property type="entry name" value="Ank_4"/>
    <property type="match status" value="1"/>
</dbReference>
<keyword evidence="3 6" id="KW-0443">Lipid metabolism</keyword>
<dbReference type="InterPro" id="IPR054471">
    <property type="entry name" value="GPIID_WHD"/>
</dbReference>
<feature type="short sequence motif" description="DGA/G" evidence="6">
    <location>
        <begin position="207"/>
        <end position="209"/>
    </location>
</feature>
<dbReference type="PANTHER" id="PTHR24161:SF85">
    <property type="entry name" value="PALMITOYLTRANSFERASE HIP14"/>
    <property type="match status" value="1"/>
</dbReference>
<proteinExistence type="predicted"/>
<feature type="active site" description="Nucleophile" evidence="6">
    <location>
        <position position="63"/>
    </location>
</feature>
<feature type="repeat" description="ANK" evidence="5">
    <location>
        <begin position="1745"/>
        <end position="1777"/>
    </location>
</feature>
<feature type="active site" description="Proton acceptor" evidence="6">
    <location>
        <position position="207"/>
    </location>
</feature>
<dbReference type="PROSITE" id="PS50297">
    <property type="entry name" value="ANK_REP_REGION"/>
    <property type="match status" value="23"/>
</dbReference>
<feature type="repeat" description="ANK" evidence="5">
    <location>
        <begin position="1446"/>
        <end position="1478"/>
    </location>
</feature>
<feature type="repeat" description="ANK" evidence="5">
    <location>
        <begin position="1547"/>
        <end position="1579"/>
    </location>
</feature>
<name>A0ABR4ANA8_9LECA</name>
<feature type="repeat" description="ANK" evidence="5">
    <location>
        <begin position="1514"/>
        <end position="1546"/>
    </location>
</feature>
<dbReference type="Pfam" id="PF00023">
    <property type="entry name" value="Ank"/>
    <property type="match status" value="2"/>
</dbReference>
<dbReference type="SUPFAM" id="SSF52540">
    <property type="entry name" value="P-loop containing nucleoside triphosphate hydrolases"/>
    <property type="match status" value="1"/>
</dbReference>
<accession>A0ABR4ANA8</accession>
<evidence type="ECO:0000313" key="9">
    <source>
        <dbReference type="Proteomes" id="UP001590950"/>
    </source>
</evidence>
<feature type="repeat" description="ANK" evidence="5">
    <location>
        <begin position="1149"/>
        <end position="1181"/>
    </location>
</feature>
<dbReference type="InterPro" id="IPR002110">
    <property type="entry name" value="Ankyrin_rpt"/>
</dbReference>
<dbReference type="InterPro" id="IPR036770">
    <property type="entry name" value="Ankyrin_rpt-contain_sf"/>
</dbReference>
<feature type="repeat" description="ANK" evidence="5">
    <location>
        <begin position="1050"/>
        <end position="1082"/>
    </location>
</feature>
<feature type="repeat" description="ANK" evidence="5">
    <location>
        <begin position="1613"/>
        <end position="1645"/>
    </location>
</feature>
<organism evidence="8 9">
    <name type="scientific">Stereocaulon virgatum</name>
    <dbReference type="NCBI Taxonomy" id="373712"/>
    <lineage>
        <taxon>Eukaryota</taxon>
        <taxon>Fungi</taxon>
        <taxon>Dikarya</taxon>
        <taxon>Ascomycota</taxon>
        <taxon>Pezizomycotina</taxon>
        <taxon>Lecanoromycetes</taxon>
        <taxon>OSLEUM clade</taxon>
        <taxon>Lecanoromycetidae</taxon>
        <taxon>Lecanorales</taxon>
        <taxon>Lecanorineae</taxon>
        <taxon>Stereocaulaceae</taxon>
        <taxon>Stereocaulon</taxon>
    </lineage>
</organism>
<evidence type="ECO:0000259" key="7">
    <source>
        <dbReference type="PROSITE" id="PS51635"/>
    </source>
</evidence>
<feature type="repeat" description="ANK" evidence="5">
    <location>
        <begin position="1712"/>
        <end position="1744"/>
    </location>
</feature>
<dbReference type="CDD" id="cd07216">
    <property type="entry name" value="Pat17_PNPLA8_PNPLA9_like3"/>
    <property type="match status" value="1"/>
</dbReference>
<feature type="repeat" description="ANK" evidence="5">
    <location>
        <begin position="1281"/>
        <end position="1313"/>
    </location>
</feature>
<feature type="short sequence motif" description="GXSXG" evidence="6">
    <location>
        <begin position="61"/>
        <end position="65"/>
    </location>
</feature>
<evidence type="ECO:0000313" key="8">
    <source>
        <dbReference type="EMBL" id="KAL2046202.1"/>
    </source>
</evidence>
<dbReference type="PANTHER" id="PTHR24161">
    <property type="entry name" value="ANK_REP_REGION DOMAIN-CONTAINING PROTEIN-RELATED"/>
    <property type="match status" value="1"/>
</dbReference>
<dbReference type="PRINTS" id="PR01415">
    <property type="entry name" value="ANKYRIN"/>
</dbReference>
<feature type="repeat" description="ANK" evidence="5">
    <location>
        <begin position="1679"/>
        <end position="1711"/>
    </location>
</feature>
<dbReference type="Pfam" id="PF12796">
    <property type="entry name" value="Ank_2"/>
    <property type="match status" value="7"/>
</dbReference>
<dbReference type="Gene3D" id="3.40.1090.10">
    <property type="entry name" value="Cytosolic phospholipase A2 catalytic domain"/>
    <property type="match status" value="1"/>
</dbReference>
<protein>
    <recommendedName>
        <fullName evidence="7">PNPLA domain-containing protein</fullName>
    </recommendedName>
</protein>
<dbReference type="Proteomes" id="UP001590950">
    <property type="component" value="Unassembled WGS sequence"/>
</dbReference>
<feature type="repeat" description="ANK" evidence="5">
    <location>
        <begin position="1182"/>
        <end position="1214"/>
    </location>
</feature>
<dbReference type="SMART" id="SM00248">
    <property type="entry name" value="ANK"/>
    <property type="match status" value="25"/>
</dbReference>
<keyword evidence="2 5" id="KW-0040">ANK repeat</keyword>
<feature type="repeat" description="ANK" evidence="5">
    <location>
        <begin position="1844"/>
        <end position="1870"/>
    </location>
</feature>
<feature type="repeat" description="ANK" evidence="5">
    <location>
        <begin position="1580"/>
        <end position="1612"/>
    </location>
</feature>
<evidence type="ECO:0000256" key="1">
    <source>
        <dbReference type="ARBA" id="ARBA00022737"/>
    </source>
</evidence>
<feature type="repeat" description="ANK" evidence="5">
    <location>
        <begin position="1314"/>
        <end position="1346"/>
    </location>
</feature>
<dbReference type="Gene3D" id="3.40.50.300">
    <property type="entry name" value="P-loop containing nucleotide triphosphate hydrolases"/>
    <property type="match status" value="1"/>
</dbReference>
<dbReference type="InterPro" id="IPR056884">
    <property type="entry name" value="NPHP3-like_N"/>
</dbReference>
<feature type="repeat" description="ANK" evidence="5">
    <location>
        <begin position="1646"/>
        <end position="1678"/>
    </location>
</feature>
<dbReference type="Pfam" id="PF22939">
    <property type="entry name" value="WHD_GPIID"/>
    <property type="match status" value="1"/>
</dbReference>
<gene>
    <name evidence="8" type="ORF">N7G274_001649</name>
</gene>
<dbReference type="Gene3D" id="1.25.40.20">
    <property type="entry name" value="Ankyrin repeat-containing domain"/>
    <property type="match status" value="9"/>
</dbReference>
<feature type="repeat" description="ANK" evidence="5">
    <location>
        <begin position="1215"/>
        <end position="1247"/>
    </location>
</feature>
<dbReference type="InterPro" id="IPR002641">
    <property type="entry name" value="PNPLA_dom"/>
</dbReference>
<evidence type="ECO:0000256" key="4">
    <source>
        <dbReference type="ARBA" id="ARBA00023422"/>
    </source>
</evidence>
<dbReference type="PROSITE" id="PS51635">
    <property type="entry name" value="PNPLA"/>
    <property type="match status" value="1"/>
</dbReference>
<dbReference type="PROSITE" id="PS50088">
    <property type="entry name" value="ANK_REPEAT"/>
    <property type="match status" value="23"/>
</dbReference>
<feature type="repeat" description="ANK" evidence="5">
    <location>
        <begin position="1811"/>
        <end position="1843"/>
    </location>
</feature>
<keyword evidence="6" id="KW-0378">Hydrolase</keyword>
<dbReference type="Pfam" id="PF24883">
    <property type="entry name" value="NPHP3_N"/>
    <property type="match status" value="1"/>
</dbReference>
<comment type="catalytic activity">
    <reaction evidence="4">
        <text>a 1,2-diacyl-sn-glycero-3-phosphocholine + H2O = a 1-acyl-sn-glycero-3-phosphocholine + a fatty acid + H(+)</text>
        <dbReference type="Rhea" id="RHEA:15801"/>
        <dbReference type="ChEBI" id="CHEBI:15377"/>
        <dbReference type="ChEBI" id="CHEBI:15378"/>
        <dbReference type="ChEBI" id="CHEBI:28868"/>
        <dbReference type="ChEBI" id="CHEBI:57643"/>
        <dbReference type="ChEBI" id="CHEBI:58168"/>
        <dbReference type="EC" id="3.1.1.4"/>
    </reaction>
    <physiologicalReaction direction="left-to-right" evidence="4">
        <dbReference type="Rhea" id="RHEA:15802"/>
    </physiologicalReaction>
</comment>
<evidence type="ECO:0000256" key="5">
    <source>
        <dbReference type="PROSITE-ProRule" id="PRU00023"/>
    </source>
</evidence>
<feature type="repeat" description="ANK" evidence="5">
    <location>
        <begin position="1347"/>
        <end position="1379"/>
    </location>
</feature>
<keyword evidence="6" id="KW-0442">Lipid degradation</keyword>
<dbReference type="EMBL" id="JBEFKJ010000004">
    <property type="protein sequence ID" value="KAL2046202.1"/>
    <property type="molecule type" value="Genomic_DNA"/>
</dbReference>
<keyword evidence="1" id="KW-0677">Repeat</keyword>